<name>A0A366DZG0_9BACI</name>
<feature type="compositionally biased region" description="Pro residues" evidence="1">
    <location>
        <begin position="58"/>
        <end position="82"/>
    </location>
</feature>
<comment type="caution">
    <text evidence="2">The sequence shown here is derived from an EMBL/GenBank/DDBJ whole genome shotgun (WGS) entry which is preliminary data.</text>
</comment>
<dbReference type="AlphaFoldDB" id="A0A366DZG0"/>
<dbReference type="Proteomes" id="UP000252254">
    <property type="component" value="Unassembled WGS sequence"/>
</dbReference>
<keyword evidence="3" id="KW-1185">Reference proteome</keyword>
<dbReference type="RefSeq" id="WP_245911441.1">
    <property type="nucleotide sequence ID" value="NZ_BAABQN010000006.1"/>
</dbReference>
<feature type="region of interest" description="Disordered" evidence="1">
    <location>
        <begin position="51"/>
        <end position="96"/>
    </location>
</feature>
<protein>
    <recommendedName>
        <fullName evidence="4">Transporter</fullName>
    </recommendedName>
</protein>
<feature type="compositionally biased region" description="Low complexity" evidence="1">
    <location>
        <begin position="83"/>
        <end position="94"/>
    </location>
</feature>
<organism evidence="2 3">
    <name type="scientific">Paraliobacillus ryukyuensis</name>
    <dbReference type="NCBI Taxonomy" id="200904"/>
    <lineage>
        <taxon>Bacteria</taxon>
        <taxon>Bacillati</taxon>
        <taxon>Bacillota</taxon>
        <taxon>Bacilli</taxon>
        <taxon>Bacillales</taxon>
        <taxon>Bacillaceae</taxon>
        <taxon>Paraliobacillus</taxon>
    </lineage>
</organism>
<sequence length="159" mass="18017">MHPYDPYNGYDMYENNKQPYDLTPADFQAYGDMTEPDRQSLLPSLPFFGGGTFGGGPGTPPPFPPSGQTPQDGPPMGPPPAFTPTQQTQPQQAQVKAVDPGSIQGCLYRYTYIWLNGFQQFWFYPTYVGRRSVSGYRWNGFRWVYFGIDLRQIQSFTCV</sequence>
<proteinExistence type="predicted"/>
<accession>A0A366DZG0</accession>
<evidence type="ECO:0000313" key="2">
    <source>
        <dbReference type="EMBL" id="RBO95255.1"/>
    </source>
</evidence>
<evidence type="ECO:0000256" key="1">
    <source>
        <dbReference type="SAM" id="MobiDB-lite"/>
    </source>
</evidence>
<gene>
    <name evidence="2" type="ORF">DES48_10992</name>
</gene>
<evidence type="ECO:0000313" key="3">
    <source>
        <dbReference type="Proteomes" id="UP000252254"/>
    </source>
</evidence>
<dbReference type="EMBL" id="QNRI01000009">
    <property type="protein sequence ID" value="RBO95255.1"/>
    <property type="molecule type" value="Genomic_DNA"/>
</dbReference>
<dbReference type="STRING" id="200904.GCA_900168775_03483"/>
<evidence type="ECO:0008006" key="4">
    <source>
        <dbReference type="Google" id="ProtNLM"/>
    </source>
</evidence>
<reference evidence="2 3" key="1">
    <citation type="submission" date="2018-06" db="EMBL/GenBank/DDBJ databases">
        <title>Genomic Encyclopedia of Type Strains, Phase IV (KMG-IV): sequencing the most valuable type-strain genomes for metagenomic binning, comparative biology and taxonomic classification.</title>
        <authorList>
            <person name="Goeker M."/>
        </authorList>
    </citation>
    <scope>NUCLEOTIDE SEQUENCE [LARGE SCALE GENOMIC DNA]</scope>
    <source>
        <strain evidence="2 3">DSM 15140</strain>
    </source>
</reference>